<gene>
    <name evidence="2" type="ORF">J2S43_006656</name>
</gene>
<evidence type="ECO:0000313" key="3">
    <source>
        <dbReference type="Proteomes" id="UP001240984"/>
    </source>
</evidence>
<comment type="caution">
    <text evidence="2">The sequence shown here is derived from an EMBL/GenBank/DDBJ whole genome shotgun (WGS) entry which is preliminary data.</text>
</comment>
<organism evidence="2 3">
    <name type="scientific">Catenuloplanes nepalensis</name>
    <dbReference type="NCBI Taxonomy" id="587533"/>
    <lineage>
        <taxon>Bacteria</taxon>
        <taxon>Bacillati</taxon>
        <taxon>Actinomycetota</taxon>
        <taxon>Actinomycetes</taxon>
        <taxon>Micromonosporales</taxon>
        <taxon>Micromonosporaceae</taxon>
        <taxon>Catenuloplanes</taxon>
    </lineage>
</organism>
<reference evidence="2 3" key="1">
    <citation type="submission" date="2023-07" db="EMBL/GenBank/DDBJ databases">
        <title>Sequencing the genomes of 1000 actinobacteria strains.</title>
        <authorList>
            <person name="Klenk H.-P."/>
        </authorList>
    </citation>
    <scope>NUCLEOTIDE SEQUENCE [LARGE SCALE GENOMIC DNA]</scope>
    <source>
        <strain evidence="2 3">DSM 44710</strain>
    </source>
</reference>
<name>A0ABT9N369_9ACTN</name>
<feature type="chain" id="PRO_5047139081" description="Secreted protein" evidence="1">
    <location>
        <begin position="25"/>
        <end position="263"/>
    </location>
</feature>
<feature type="signal peptide" evidence="1">
    <location>
        <begin position="1"/>
        <end position="24"/>
    </location>
</feature>
<proteinExistence type="predicted"/>
<sequence length="263" mass="27810">MRGGLGAVLAVLLSMVFLPVPASAAPAEAAAAKRKPLSYRVFATREGLVGGVTANGHVIVERDHFVALPSRLGLSSLGGGERSVRVCAGNGRCAYAPVWDVGPWNTTDDYWNAPRRTWAGLERGRPQAQAAYETGYNGGRDEFARDVLNPAGIDLADGVFWDALRLTDNSWVSVDFLWTGGARQGTVVTGGGGPVRLRAAASGTSAEIGMAGERAQLPIQCQKRGQKVAGTVRTTNLWDRVAPGTYVSHAYVAVPSGFSVRRC</sequence>
<dbReference type="Proteomes" id="UP001240984">
    <property type="component" value="Unassembled WGS sequence"/>
</dbReference>
<protein>
    <recommendedName>
        <fullName evidence="4">Secreted protein</fullName>
    </recommendedName>
</protein>
<evidence type="ECO:0008006" key="4">
    <source>
        <dbReference type="Google" id="ProtNLM"/>
    </source>
</evidence>
<accession>A0ABT9N369</accession>
<dbReference type="RefSeq" id="WP_306835848.1">
    <property type="nucleotide sequence ID" value="NZ_JAUSRA010000001.1"/>
</dbReference>
<keyword evidence="1" id="KW-0732">Signal</keyword>
<dbReference type="EMBL" id="JAUSRA010000001">
    <property type="protein sequence ID" value="MDP9798144.1"/>
    <property type="molecule type" value="Genomic_DNA"/>
</dbReference>
<evidence type="ECO:0000313" key="2">
    <source>
        <dbReference type="EMBL" id="MDP9798144.1"/>
    </source>
</evidence>
<evidence type="ECO:0000256" key="1">
    <source>
        <dbReference type="SAM" id="SignalP"/>
    </source>
</evidence>
<keyword evidence="3" id="KW-1185">Reference proteome</keyword>